<evidence type="ECO:0000313" key="1">
    <source>
        <dbReference type="EMBL" id="MFD1587084.1"/>
    </source>
</evidence>
<organism evidence="1 2">
    <name type="scientific">Halorientalis brevis</name>
    <dbReference type="NCBI Taxonomy" id="1126241"/>
    <lineage>
        <taxon>Archaea</taxon>
        <taxon>Methanobacteriati</taxon>
        <taxon>Methanobacteriota</taxon>
        <taxon>Stenosarchaea group</taxon>
        <taxon>Halobacteria</taxon>
        <taxon>Halobacteriales</taxon>
        <taxon>Haloarculaceae</taxon>
        <taxon>Halorientalis</taxon>
    </lineage>
</organism>
<comment type="caution">
    <text evidence="1">The sequence shown here is derived from an EMBL/GenBank/DDBJ whole genome shotgun (WGS) entry which is preliminary data.</text>
</comment>
<proteinExistence type="predicted"/>
<dbReference type="RefSeq" id="WP_247375228.1">
    <property type="nucleotide sequence ID" value="NZ_JALLGV010000001.1"/>
</dbReference>
<keyword evidence="2" id="KW-1185">Reference proteome</keyword>
<accession>A0ABD6CB43</accession>
<dbReference type="AlphaFoldDB" id="A0ABD6CB43"/>
<dbReference type="Proteomes" id="UP001597119">
    <property type="component" value="Unassembled WGS sequence"/>
</dbReference>
<sequence length="194" mass="20475">MERRKFLIGAGSLAAGSAAAVGTGAWGSVEATRSVQVNVAGDKSAYLGLEGTSPYAQVNGKQLQLKFANNDNGGEGVNADAVTTFNGVFRMTNNGPNDIDITIDKTGLNNPNRWEFVPKEVYEEYSGNYPEDSFYPSWDDFGGYDSTNASGGGLESGKSTLVGVMIDTRDKAHLPGGEITFAVTDEDNPLGSES</sequence>
<reference evidence="1 2" key="1">
    <citation type="journal article" date="2019" name="Int. J. Syst. Evol. Microbiol.">
        <title>The Global Catalogue of Microorganisms (GCM) 10K type strain sequencing project: providing services to taxonomists for standard genome sequencing and annotation.</title>
        <authorList>
            <consortium name="The Broad Institute Genomics Platform"/>
            <consortium name="The Broad Institute Genome Sequencing Center for Infectious Disease"/>
            <person name="Wu L."/>
            <person name="Ma J."/>
        </authorList>
    </citation>
    <scope>NUCLEOTIDE SEQUENCE [LARGE SCALE GENOMIC DNA]</scope>
    <source>
        <strain evidence="1 2">CGMCC 1.12125</strain>
    </source>
</reference>
<gene>
    <name evidence="1" type="ORF">ACFR9U_08810</name>
</gene>
<dbReference type="EMBL" id="JBHUDJ010000003">
    <property type="protein sequence ID" value="MFD1587084.1"/>
    <property type="molecule type" value="Genomic_DNA"/>
</dbReference>
<protein>
    <submittedName>
        <fullName evidence="1">DUF1102 domain-containing protein</fullName>
    </submittedName>
</protein>
<name>A0ABD6CB43_9EURY</name>
<evidence type="ECO:0000313" key="2">
    <source>
        <dbReference type="Proteomes" id="UP001597119"/>
    </source>
</evidence>